<dbReference type="InterPro" id="IPR050327">
    <property type="entry name" value="Proton-linked_MCT"/>
</dbReference>
<evidence type="ECO:0000256" key="2">
    <source>
        <dbReference type="ARBA" id="ARBA00006727"/>
    </source>
</evidence>
<gene>
    <name evidence="8" type="ORF">PVAG01_06854</name>
</gene>
<keyword evidence="9" id="KW-1185">Reference proteome</keyword>
<protein>
    <submittedName>
        <fullName evidence="8">Transporter MCH4-like protein 8</fullName>
    </submittedName>
</protein>
<feature type="transmembrane region" description="Helical" evidence="7">
    <location>
        <begin position="106"/>
        <end position="128"/>
    </location>
</feature>
<evidence type="ECO:0000256" key="7">
    <source>
        <dbReference type="SAM" id="Phobius"/>
    </source>
</evidence>
<evidence type="ECO:0000256" key="5">
    <source>
        <dbReference type="ARBA" id="ARBA00022989"/>
    </source>
</evidence>
<dbReference type="PANTHER" id="PTHR11360">
    <property type="entry name" value="MONOCARBOXYLATE TRANSPORTER"/>
    <property type="match status" value="1"/>
</dbReference>
<comment type="similarity">
    <text evidence="2">Belongs to the major facilitator superfamily. Monocarboxylate porter (TC 2.A.1.13) family.</text>
</comment>
<sequence>MSVETAGFSSSMAIYLIALINAGSIPGRILPGWLADKLGFFNVMVIISSLTGISILALWIPFDYHPSHAGIMVFAVIYGFVSGGFISLLMPCAAKSGDVKSLGQRFGTFQLVMAVSSLTGLPIQGAILTREGSYLGLQLFAAISMIFGTLLVAFSRYTMVGGSLSKKV</sequence>
<reference evidence="8 9" key="1">
    <citation type="submission" date="2024-06" db="EMBL/GenBank/DDBJ databases">
        <title>Complete genome of Phlyctema vagabunda strain 19-DSS-EL-015.</title>
        <authorList>
            <person name="Fiorenzani C."/>
        </authorList>
    </citation>
    <scope>NUCLEOTIDE SEQUENCE [LARGE SCALE GENOMIC DNA]</scope>
    <source>
        <strain evidence="8 9">19-DSS-EL-015</strain>
    </source>
</reference>
<dbReference type="EMBL" id="JBFCZG010000005">
    <property type="protein sequence ID" value="KAL3422698.1"/>
    <property type="molecule type" value="Genomic_DNA"/>
</dbReference>
<comment type="caution">
    <text evidence="8">The sequence shown here is derived from an EMBL/GenBank/DDBJ whole genome shotgun (WGS) entry which is preliminary data.</text>
</comment>
<feature type="transmembrane region" description="Helical" evidence="7">
    <location>
        <begin position="12"/>
        <end position="31"/>
    </location>
</feature>
<dbReference type="SUPFAM" id="SSF103473">
    <property type="entry name" value="MFS general substrate transporter"/>
    <property type="match status" value="1"/>
</dbReference>
<name>A0ABR4PH86_9HELO</name>
<evidence type="ECO:0000256" key="4">
    <source>
        <dbReference type="ARBA" id="ARBA00022692"/>
    </source>
</evidence>
<proteinExistence type="inferred from homology"/>
<evidence type="ECO:0000256" key="6">
    <source>
        <dbReference type="ARBA" id="ARBA00023136"/>
    </source>
</evidence>
<evidence type="ECO:0000313" key="9">
    <source>
        <dbReference type="Proteomes" id="UP001629113"/>
    </source>
</evidence>
<dbReference type="InterPro" id="IPR036259">
    <property type="entry name" value="MFS_trans_sf"/>
</dbReference>
<keyword evidence="6 7" id="KW-0472">Membrane</keyword>
<feature type="transmembrane region" description="Helical" evidence="7">
    <location>
        <begin position="38"/>
        <end position="62"/>
    </location>
</feature>
<dbReference type="Pfam" id="PF07690">
    <property type="entry name" value="MFS_1"/>
    <property type="match status" value="1"/>
</dbReference>
<organism evidence="8 9">
    <name type="scientific">Phlyctema vagabunda</name>
    <dbReference type="NCBI Taxonomy" id="108571"/>
    <lineage>
        <taxon>Eukaryota</taxon>
        <taxon>Fungi</taxon>
        <taxon>Dikarya</taxon>
        <taxon>Ascomycota</taxon>
        <taxon>Pezizomycotina</taxon>
        <taxon>Leotiomycetes</taxon>
        <taxon>Helotiales</taxon>
        <taxon>Dermateaceae</taxon>
        <taxon>Phlyctema</taxon>
    </lineage>
</organism>
<keyword evidence="5 7" id="KW-1133">Transmembrane helix</keyword>
<feature type="transmembrane region" description="Helical" evidence="7">
    <location>
        <begin position="134"/>
        <end position="157"/>
    </location>
</feature>
<comment type="subcellular location">
    <subcellularLocation>
        <location evidence="1">Membrane</location>
        <topology evidence="1">Multi-pass membrane protein</topology>
    </subcellularLocation>
</comment>
<keyword evidence="4 7" id="KW-0812">Transmembrane</keyword>
<dbReference type="PANTHER" id="PTHR11360:SF224">
    <property type="entry name" value="MAJOR FACILITATOR SUPERFAMILY (MFS) PROFILE DOMAIN-CONTAINING PROTEIN-RELATED"/>
    <property type="match status" value="1"/>
</dbReference>
<dbReference type="Proteomes" id="UP001629113">
    <property type="component" value="Unassembled WGS sequence"/>
</dbReference>
<evidence type="ECO:0000256" key="1">
    <source>
        <dbReference type="ARBA" id="ARBA00004141"/>
    </source>
</evidence>
<evidence type="ECO:0000256" key="3">
    <source>
        <dbReference type="ARBA" id="ARBA00022448"/>
    </source>
</evidence>
<evidence type="ECO:0000313" key="8">
    <source>
        <dbReference type="EMBL" id="KAL3422698.1"/>
    </source>
</evidence>
<dbReference type="Gene3D" id="1.20.1250.20">
    <property type="entry name" value="MFS general substrate transporter like domains"/>
    <property type="match status" value="1"/>
</dbReference>
<accession>A0ABR4PH86</accession>
<feature type="transmembrane region" description="Helical" evidence="7">
    <location>
        <begin position="68"/>
        <end position="94"/>
    </location>
</feature>
<dbReference type="InterPro" id="IPR011701">
    <property type="entry name" value="MFS"/>
</dbReference>
<keyword evidence="3" id="KW-0813">Transport</keyword>